<keyword evidence="1" id="KW-0732">Signal</keyword>
<evidence type="ECO:0000256" key="5">
    <source>
        <dbReference type="ARBA" id="ARBA00037626"/>
    </source>
</evidence>
<comment type="caution">
    <text evidence="6">The sequence shown here is derived from an EMBL/GenBank/DDBJ whole genome shotgun (WGS) entry which is preliminary data.</text>
</comment>
<keyword evidence="7" id="KW-1185">Reference proteome</keyword>
<dbReference type="Proteomes" id="UP000447434">
    <property type="component" value="Chromosome 2"/>
</dbReference>
<protein>
    <submittedName>
        <fullName evidence="6">Putative cupredoxin</fullName>
    </submittedName>
</protein>
<dbReference type="PROSITE" id="PS51485">
    <property type="entry name" value="PHYTOCYANIN"/>
    <property type="match status" value="1"/>
</dbReference>
<dbReference type="GO" id="GO:0009055">
    <property type="term" value="F:electron transfer activity"/>
    <property type="evidence" value="ECO:0007669"/>
    <property type="project" value="InterPro"/>
</dbReference>
<comment type="function">
    <text evidence="5">May act as a carbohydrate transporter.</text>
</comment>
<accession>A0A6A4R2P4</accession>
<sequence length="175" mass="19959">MENLRVDNKMMVMVIIGLLALYPLMVIGGPIRHKVGGRKGWNPNVNYTEWSSQEHFYVGDWLLFIFDKHYYNILEVNKTSYENCIDNGFIKNLTRGGRDVVELKEARTYYYISSGGYCFHQMKVAVHVEEHQAPITASPPPSIMNSSSILSSVYTCTFIILANVFFMNLVSIGAF</sequence>
<gene>
    <name evidence="6" type="ORF">Lalb_Chr02g0159101</name>
</gene>
<evidence type="ECO:0000313" key="7">
    <source>
        <dbReference type="Proteomes" id="UP000447434"/>
    </source>
</evidence>
<dbReference type="FunFam" id="2.60.40.420:FF:000018">
    <property type="entry name" value="Lamin-like protein"/>
    <property type="match status" value="1"/>
</dbReference>
<dbReference type="InterPro" id="IPR008972">
    <property type="entry name" value="Cupredoxin"/>
</dbReference>
<dbReference type="EMBL" id="WOCE01000002">
    <property type="protein sequence ID" value="KAE9619993.1"/>
    <property type="molecule type" value="Genomic_DNA"/>
</dbReference>
<dbReference type="PANTHER" id="PTHR33021">
    <property type="entry name" value="BLUE COPPER PROTEIN"/>
    <property type="match status" value="1"/>
</dbReference>
<evidence type="ECO:0000313" key="6">
    <source>
        <dbReference type="EMBL" id="KAE9619993.1"/>
    </source>
</evidence>
<evidence type="ECO:0000256" key="2">
    <source>
        <dbReference type="ARBA" id="ARBA00023157"/>
    </source>
</evidence>
<dbReference type="InterPro" id="IPR039391">
    <property type="entry name" value="Phytocyanin-like"/>
</dbReference>
<evidence type="ECO:0000256" key="3">
    <source>
        <dbReference type="ARBA" id="ARBA00023180"/>
    </source>
</evidence>
<dbReference type="Pfam" id="PF02298">
    <property type="entry name" value="Cu_bind_like"/>
    <property type="match status" value="1"/>
</dbReference>
<evidence type="ECO:0000256" key="1">
    <source>
        <dbReference type="ARBA" id="ARBA00022729"/>
    </source>
</evidence>
<evidence type="ECO:0000256" key="4">
    <source>
        <dbReference type="ARBA" id="ARBA00035011"/>
    </source>
</evidence>
<reference evidence="7" key="1">
    <citation type="journal article" date="2020" name="Nat. Commun.">
        <title>Genome sequence of the cluster root forming white lupin.</title>
        <authorList>
            <person name="Hufnagel B."/>
            <person name="Marques A."/>
            <person name="Soriano A."/>
            <person name="Marques L."/>
            <person name="Divol F."/>
            <person name="Doumas P."/>
            <person name="Sallet E."/>
            <person name="Mancinotti D."/>
            <person name="Carrere S."/>
            <person name="Marande W."/>
            <person name="Arribat S."/>
            <person name="Keller J."/>
            <person name="Huneau C."/>
            <person name="Blein T."/>
            <person name="Aime D."/>
            <person name="Laguerre M."/>
            <person name="Taylor J."/>
            <person name="Schubert V."/>
            <person name="Nelson M."/>
            <person name="Geu-Flores F."/>
            <person name="Crespi M."/>
            <person name="Gallardo-Guerrero K."/>
            <person name="Delaux P.-M."/>
            <person name="Salse J."/>
            <person name="Berges H."/>
            <person name="Guyot R."/>
            <person name="Gouzy J."/>
            <person name="Peret B."/>
        </authorList>
    </citation>
    <scope>NUCLEOTIDE SEQUENCE [LARGE SCALE GENOMIC DNA]</scope>
    <source>
        <strain evidence="7">cv. Amiga</strain>
    </source>
</reference>
<name>A0A6A4R2P4_LUPAL</name>
<keyword evidence="3" id="KW-0325">Glycoprotein</keyword>
<dbReference type="SUPFAM" id="SSF49503">
    <property type="entry name" value="Cupredoxins"/>
    <property type="match status" value="1"/>
</dbReference>
<keyword evidence="2" id="KW-1015">Disulfide bond</keyword>
<dbReference type="GO" id="GO:0005886">
    <property type="term" value="C:plasma membrane"/>
    <property type="evidence" value="ECO:0007669"/>
    <property type="project" value="TreeGrafter"/>
</dbReference>
<proteinExistence type="inferred from homology"/>
<dbReference type="Gene3D" id="2.60.40.420">
    <property type="entry name" value="Cupredoxins - blue copper proteins"/>
    <property type="match status" value="1"/>
</dbReference>
<dbReference type="AlphaFoldDB" id="A0A6A4R2P4"/>
<comment type="similarity">
    <text evidence="4">Belongs to the early nodulin-like (ENODL) family.</text>
</comment>
<dbReference type="PANTHER" id="PTHR33021:SF385">
    <property type="entry name" value="PHYTOCYANIN DOMAIN-CONTAINING PROTEIN"/>
    <property type="match status" value="1"/>
</dbReference>
<organism evidence="6 7">
    <name type="scientific">Lupinus albus</name>
    <name type="common">White lupine</name>
    <name type="synonym">Lupinus termis</name>
    <dbReference type="NCBI Taxonomy" id="3870"/>
    <lineage>
        <taxon>Eukaryota</taxon>
        <taxon>Viridiplantae</taxon>
        <taxon>Streptophyta</taxon>
        <taxon>Embryophyta</taxon>
        <taxon>Tracheophyta</taxon>
        <taxon>Spermatophyta</taxon>
        <taxon>Magnoliopsida</taxon>
        <taxon>eudicotyledons</taxon>
        <taxon>Gunneridae</taxon>
        <taxon>Pentapetalae</taxon>
        <taxon>rosids</taxon>
        <taxon>fabids</taxon>
        <taxon>Fabales</taxon>
        <taxon>Fabaceae</taxon>
        <taxon>Papilionoideae</taxon>
        <taxon>50 kb inversion clade</taxon>
        <taxon>genistoids sensu lato</taxon>
        <taxon>core genistoids</taxon>
        <taxon>Genisteae</taxon>
        <taxon>Lupinus</taxon>
    </lineage>
</organism>
<dbReference type="InterPro" id="IPR003245">
    <property type="entry name" value="Phytocyanin_dom"/>
</dbReference>
<dbReference type="OrthoDB" id="676939at2759"/>